<evidence type="ECO:0000259" key="11">
    <source>
        <dbReference type="SMART" id="SM01081"/>
    </source>
</evidence>
<dbReference type="InterPro" id="IPR015882">
    <property type="entry name" value="HEX_bac_N"/>
</dbReference>
<dbReference type="InterPro" id="IPR004867">
    <property type="entry name" value="CHB_C_dom"/>
</dbReference>
<keyword evidence="13" id="KW-1185">Reference proteome</keyword>
<dbReference type="Gene3D" id="3.20.20.80">
    <property type="entry name" value="Glycosidases"/>
    <property type="match status" value="1"/>
</dbReference>
<dbReference type="Pfam" id="PF00728">
    <property type="entry name" value="Glyco_hydro_20"/>
    <property type="match status" value="1"/>
</dbReference>
<feature type="region of interest" description="Disordered" evidence="9">
    <location>
        <begin position="820"/>
        <end position="840"/>
    </location>
</feature>
<reference evidence="12 13" key="1">
    <citation type="submission" date="2020-08" db="EMBL/GenBank/DDBJ databases">
        <title>Genomic Encyclopedia of Type Strains, Phase IV (KMG-IV): sequencing the most valuable type-strain genomes for metagenomic binning, comparative biology and taxonomic classification.</title>
        <authorList>
            <person name="Goeker M."/>
        </authorList>
    </citation>
    <scope>NUCLEOTIDE SEQUENCE [LARGE SCALE GENOMIC DNA]</scope>
    <source>
        <strain evidence="12 13">DSM 26736</strain>
    </source>
</reference>
<keyword evidence="10" id="KW-0732">Signal</keyword>
<evidence type="ECO:0000256" key="5">
    <source>
        <dbReference type="ARBA" id="ARBA00023295"/>
    </source>
</evidence>
<dbReference type="Gene3D" id="2.60.40.10">
    <property type="entry name" value="Immunoglobulins"/>
    <property type="match status" value="1"/>
</dbReference>
<dbReference type="SMART" id="SM01081">
    <property type="entry name" value="CHB_HEX"/>
    <property type="match status" value="1"/>
</dbReference>
<dbReference type="EC" id="3.2.1.52" evidence="3"/>
<dbReference type="InterPro" id="IPR025705">
    <property type="entry name" value="Beta_hexosaminidase_sua/sub"/>
</dbReference>
<evidence type="ECO:0000313" key="12">
    <source>
        <dbReference type="EMBL" id="MBB5711318.1"/>
    </source>
</evidence>
<dbReference type="GO" id="GO:0030203">
    <property type="term" value="P:glycosaminoglycan metabolic process"/>
    <property type="evidence" value="ECO:0007669"/>
    <property type="project" value="TreeGrafter"/>
</dbReference>
<dbReference type="GO" id="GO:0016020">
    <property type="term" value="C:membrane"/>
    <property type="evidence" value="ECO:0007669"/>
    <property type="project" value="TreeGrafter"/>
</dbReference>
<comment type="caution">
    <text evidence="12">The sequence shown here is derived from an EMBL/GenBank/DDBJ whole genome shotgun (WGS) entry which is preliminary data.</text>
</comment>
<dbReference type="SUPFAM" id="SSF81296">
    <property type="entry name" value="E set domains"/>
    <property type="match status" value="1"/>
</dbReference>
<protein>
    <recommendedName>
        <fullName evidence="3">beta-N-acetylhexosaminidase</fullName>
        <ecNumber evidence="3">3.2.1.52</ecNumber>
    </recommendedName>
    <alternativeName>
        <fullName evidence="6">Beta-N-acetylhexosaminidase</fullName>
    </alternativeName>
    <alternativeName>
        <fullName evidence="7">N-acetyl-beta-glucosaminidase</fullName>
    </alternativeName>
</protein>
<name>A0A840YJU5_9SPHN</name>
<dbReference type="InterPro" id="IPR029018">
    <property type="entry name" value="Hex-like_dom2"/>
</dbReference>
<dbReference type="PANTHER" id="PTHR22600">
    <property type="entry name" value="BETA-HEXOSAMINIDASE"/>
    <property type="match status" value="1"/>
</dbReference>
<dbReference type="Pfam" id="PF02838">
    <property type="entry name" value="Glyco_hydro_20b"/>
    <property type="match status" value="1"/>
</dbReference>
<dbReference type="InterPro" id="IPR013783">
    <property type="entry name" value="Ig-like_fold"/>
</dbReference>
<dbReference type="InterPro" id="IPR014756">
    <property type="entry name" value="Ig_E-set"/>
</dbReference>
<dbReference type="AlphaFoldDB" id="A0A840YJU5"/>
<evidence type="ECO:0000313" key="13">
    <source>
        <dbReference type="Proteomes" id="UP000527143"/>
    </source>
</evidence>
<dbReference type="GO" id="GO:0005975">
    <property type="term" value="P:carbohydrate metabolic process"/>
    <property type="evidence" value="ECO:0007669"/>
    <property type="project" value="InterPro"/>
</dbReference>
<dbReference type="GO" id="GO:0030247">
    <property type="term" value="F:polysaccharide binding"/>
    <property type="evidence" value="ECO:0007669"/>
    <property type="project" value="InterPro"/>
</dbReference>
<sequence length="840" mass="91757">MRRLAFGVMLGIAAPAAAQDQAALDQLAADLGYRFTIVDNQPKSCPGGGGCFLSEIAVTVPAALSAETDQLEIRFGYVSRILSVDSDVFDSRLINGDLNALTLKPGKRLEAGRTYRVRIIGSGHFFSRNFVMPNAYLVAPGLAPRVIAATRTGIDAETGLETLPFVSPMRDPALATGNSADRTRWLTPERAFERYATRGPATTPDIVILPKPLSVQRPAGATTDLTRGMRVTLQGFGRAQLAPALAAVAGEVAQGGVPVRIVKGRGRPPEGYRLHVGDGAVRIEASDAAGANHALRSLAQQARHEGGRLRPLTVQDAPRLGFRGLHVDVARNFHSKAEMLKLIEQMAAYKLNKLHLHLGDDEGWRLEVKALPELAEIGGFRCLDPSERTCLQPQLGADPARNAPVNGFFSQDDYLEILAAAKARQIEVIPSLDMPGHSRAAIRSMEVRYDRLRAAGRMAEAERFRLREPDDTTRYRSIQNYDDNTLNVCREQTYRFLGTVVDELAALHRRAGTPLTTYHIGADETAGAWSQSPSCQVMMAKTGLTPKQLGAHFIERVSKDLAAKRIRVAGWSDGMGHTATQRMPRAVQSNIWGGLFTGGVAEAHDQLNRGWRVVLSIPDIGYLDMPYAPDPEEPGYDWAAREVELFQIFAFMPDNLPANASLRTNILNQPVTLRDDKPRQAGRAVAGMQAQLWSETVRSDAQVDYMLFPRLLGFAERAWAPKPAWEPAYVAGTSFANGDGKVDLRAVEAGWREFAGRAAAALAELDRDGVDYRLAPPGARIVHGRLEANSELPGVPIEYRDGDGPWQPYAGPVAVRGPVSVRTRSPDRRRPGRTVLVENR</sequence>
<evidence type="ECO:0000256" key="7">
    <source>
        <dbReference type="ARBA" id="ARBA00033000"/>
    </source>
</evidence>
<dbReference type="Gene3D" id="2.60.40.290">
    <property type="match status" value="1"/>
</dbReference>
<dbReference type="SUPFAM" id="SSF51445">
    <property type="entry name" value="(Trans)glycosidases"/>
    <property type="match status" value="1"/>
</dbReference>
<organism evidence="12 13">
    <name type="scientific">Sphingomonas xinjiangensis</name>
    <dbReference type="NCBI Taxonomy" id="643568"/>
    <lineage>
        <taxon>Bacteria</taxon>
        <taxon>Pseudomonadati</taxon>
        <taxon>Pseudomonadota</taxon>
        <taxon>Alphaproteobacteria</taxon>
        <taxon>Sphingomonadales</taxon>
        <taxon>Sphingomonadaceae</taxon>
        <taxon>Sphingomonas</taxon>
    </lineage>
</organism>
<feature type="active site" description="Proton donor" evidence="8">
    <location>
        <position position="524"/>
    </location>
</feature>
<keyword evidence="4 12" id="KW-0378">Hydrolase</keyword>
<evidence type="ECO:0000256" key="1">
    <source>
        <dbReference type="ARBA" id="ARBA00001231"/>
    </source>
</evidence>
<evidence type="ECO:0000256" key="4">
    <source>
        <dbReference type="ARBA" id="ARBA00022801"/>
    </source>
</evidence>
<evidence type="ECO:0000256" key="10">
    <source>
        <dbReference type="SAM" id="SignalP"/>
    </source>
</evidence>
<dbReference type="PANTHER" id="PTHR22600:SF57">
    <property type="entry name" value="BETA-N-ACETYLHEXOSAMINIDASE"/>
    <property type="match status" value="1"/>
</dbReference>
<dbReference type="InterPro" id="IPR015883">
    <property type="entry name" value="Glyco_hydro_20_cat"/>
</dbReference>
<proteinExistence type="inferred from homology"/>
<evidence type="ECO:0000256" key="8">
    <source>
        <dbReference type="PIRSR" id="PIRSR625705-1"/>
    </source>
</evidence>
<dbReference type="SUPFAM" id="SSF49384">
    <property type="entry name" value="Carbohydrate-binding domain"/>
    <property type="match status" value="1"/>
</dbReference>
<dbReference type="Proteomes" id="UP000527143">
    <property type="component" value="Unassembled WGS sequence"/>
</dbReference>
<evidence type="ECO:0000256" key="6">
    <source>
        <dbReference type="ARBA" id="ARBA00030512"/>
    </source>
</evidence>
<dbReference type="InterPro" id="IPR017853">
    <property type="entry name" value="GH"/>
</dbReference>
<dbReference type="Pfam" id="PF03173">
    <property type="entry name" value="CHB_HEX"/>
    <property type="match status" value="1"/>
</dbReference>
<feature type="chain" id="PRO_5032753275" description="beta-N-acetylhexosaminidase" evidence="10">
    <location>
        <begin position="19"/>
        <end position="840"/>
    </location>
</feature>
<dbReference type="InterPro" id="IPR008965">
    <property type="entry name" value="CBM2/CBM3_carb-bd_dom_sf"/>
</dbReference>
<dbReference type="EMBL" id="JACIJF010000007">
    <property type="protein sequence ID" value="MBB5711318.1"/>
    <property type="molecule type" value="Genomic_DNA"/>
</dbReference>
<dbReference type="RefSeq" id="WP_184088062.1">
    <property type="nucleotide sequence ID" value="NZ_JACIJF010000007.1"/>
</dbReference>
<dbReference type="CDD" id="cd02847">
    <property type="entry name" value="E_set_Chitobiase_C"/>
    <property type="match status" value="1"/>
</dbReference>
<feature type="signal peptide" evidence="10">
    <location>
        <begin position="1"/>
        <end position="18"/>
    </location>
</feature>
<evidence type="ECO:0000256" key="3">
    <source>
        <dbReference type="ARBA" id="ARBA00012663"/>
    </source>
</evidence>
<comment type="similarity">
    <text evidence="2">Belongs to the glycosyl hydrolase 20 family.</text>
</comment>
<dbReference type="InterPro" id="IPR012291">
    <property type="entry name" value="CBM2_carb-bd_dom_sf"/>
</dbReference>
<dbReference type="SUPFAM" id="SSF55545">
    <property type="entry name" value="beta-N-acetylhexosaminidase-like domain"/>
    <property type="match status" value="1"/>
</dbReference>
<gene>
    <name evidence="12" type="ORF">FHT02_002562</name>
</gene>
<feature type="domain" description="Chitobiase/beta-hexosaminidases N-terminal" evidence="11">
    <location>
        <begin position="29"/>
        <end position="190"/>
    </location>
</feature>
<dbReference type="InterPro" id="IPR004866">
    <property type="entry name" value="CHB/HEX_N_dom"/>
</dbReference>
<evidence type="ECO:0000256" key="2">
    <source>
        <dbReference type="ARBA" id="ARBA00006285"/>
    </source>
</evidence>
<evidence type="ECO:0000256" key="9">
    <source>
        <dbReference type="SAM" id="MobiDB-lite"/>
    </source>
</evidence>
<accession>A0A840YJU5</accession>
<dbReference type="PRINTS" id="PR00738">
    <property type="entry name" value="GLHYDRLASE20"/>
</dbReference>
<dbReference type="GO" id="GO:0004563">
    <property type="term" value="F:beta-N-acetylhexosaminidase activity"/>
    <property type="evidence" value="ECO:0007669"/>
    <property type="project" value="UniProtKB-EC"/>
</dbReference>
<keyword evidence="5 12" id="KW-0326">Glycosidase</keyword>
<comment type="catalytic activity">
    <reaction evidence="1">
        <text>Hydrolysis of terminal non-reducing N-acetyl-D-hexosamine residues in N-acetyl-beta-D-hexosaminides.</text>
        <dbReference type="EC" id="3.2.1.52"/>
    </reaction>
</comment>
<dbReference type="Pfam" id="PF03174">
    <property type="entry name" value="CHB_HEX_C"/>
    <property type="match status" value="1"/>
</dbReference>
<dbReference type="Gene3D" id="3.30.379.10">
    <property type="entry name" value="Chitobiase/beta-hexosaminidase domain 2-like"/>
    <property type="match status" value="1"/>
</dbReference>